<dbReference type="AlphaFoldDB" id="A0A3M6QSN3"/>
<sequence>MTALDTLWYTRCGVPTSFGVAMHHDWIAQRLAQDGTRIQSLKESPDPAVRASHFDHSLPNSVRYGGASPAIWARSTGRETRLIGLAVTRASQLIVAAPESPLRSVAELKGRRFGVARWHNQPIDFIRATTLRNLENALRLHGLALDDVELVDYPVGARFADEAVHRVPGTQAFGPRKLPGRNGELLALIRGEVDAIYLHGAHAASLAEALQLTHLADIGSQPVPAPHWSHNDNPLLLTVDAHLLDAHPQTAASLVEQILRAEQWGRAHPLELRQIAAREVNTSEYWIWKSYGDEGLQLSTSLAAESLAAVQDFADFLLQRGFIGTRVDVAAWADPRPLEQARERLAAANP</sequence>
<dbReference type="PANTHER" id="PTHR30024">
    <property type="entry name" value="ALIPHATIC SULFONATES-BINDING PROTEIN-RELATED"/>
    <property type="match status" value="1"/>
</dbReference>
<dbReference type="OrthoDB" id="7467011at2"/>
<evidence type="ECO:0000313" key="1">
    <source>
        <dbReference type="EMBL" id="RMX05861.1"/>
    </source>
</evidence>
<keyword evidence="2" id="KW-1185">Reference proteome</keyword>
<gene>
    <name evidence="1" type="ORF">D8I35_11960</name>
</gene>
<dbReference type="Gene3D" id="3.40.190.270">
    <property type="match status" value="1"/>
</dbReference>
<dbReference type="EMBL" id="RDQO01000003">
    <property type="protein sequence ID" value="RMX05861.1"/>
    <property type="molecule type" value="Genomic_DNA"/>
</dbReference>
<proteinExistence type="predicted"/>
<dbReference type="RefSeq" id="WP_122229531.1">
    <property type="nucleotide sequence ID" value="NZ_RDQO01000003.1"/>
</dbReference>
<name>A0A3M6QSN3_9BURK</name>
<accession>A0A3M6QSN3</accession>
<reference evidence="1 2" key="1">
    <citation type="submission" date="2018-10" db="EMBL/GenBank/DDBJ databases">
        <title>Draft genome of Cortibacter populi DSM10536.</title>
        <authorList>
            <person name="Bernier A.-M."/>
            <person name="Bernard K."/>
        </authorList>
    </citation>
    <scope>NUCLEOTIDE SEQUENCE [LARGE SCALE GENOMIC DNA]</scope>
    <source>
        <strain evidence="1 2">DSM 105136</strain>
    </source>
</reference>
<dbReference type="SUPFAM" id="SSF53850">
    <property type="entry name" value="Periplasmic binding protein-like II"/>
    <property type="match status" value="1"/>
</dbReference>
<comment type="caution">
    <text evidence="1">The sequence shown here is derived from an EMBL/GenBank/DDBJ whole genome shotgun (WGS) entry which is preliminary data.</text>
</comment>
<dbReference type="Gene3D" id="3.40.190.10">
    <property type="entry name" value="Periplasmic binding protein-like II"/>
    <property type="match status" value="1"/>
</dbReference>
<evidence type="ECO:0000313" key="2">
    <source>
        <dbReference type="Proteomes" id="UP000278006"/>
    </source>
</evidence>
<organism evidence="1 2">
    <name type="scientific">Corticibacter populi</name>
    <dbReference type="NCBI Taxonomy" id="1550736"/>
    <lineage>
        <taxon>Bacteria</taxon>
        <taxon>Pseudomonadati</taxon>
        <taxon>Pseudomonadota</taxon>
        <taxon>Betaproteobacteria</taxon>
        <taxon>Burkholderiales</taxon>
        <taxon>Comamonadaceae</taxon>
        <taxon>Corticibacter</taxon>
    </lineage>
</organism>
<dbReference type="Proteomes" id="UP000278006">
    <property type="component" value="Unassembled WGS sequence"/>
</dbReference>
<protein>
    <submittedName>
        <fullName evidence="1">ABC transporter substrate-binding protein</fullName>
    </submittedName>
</protein>